<sequence>MIRESDRSINSQIHETCQLYDIDDRLKITRNKTKTDADSIASEESGKDDVTLQDRVDSQLYIVRETKSGRQLWKCPLKESDDVANHISAVSKLCYRMGCHSFRSMLPPLDGRPPIRSPSWLRHCSRGALQSYLENRLSSNSNHVYRIRFPEHVYCWFADDGNDRTADEDRWAFYHGLKIESSTPEYWLAQCLLDDMQGEDFASFLANSIDIIHKQTGKSWGQLFGEVSSCDKARGIRSKSQLMDGICQGCQGDCQLDDHNAFDQICTANNIWIPVEIAQVIAHQLFHSDWITSSKYVEELSIKVTETAMDIESSSLFEAKEVVSPHEPVVAVKASIDSFAFLQLIMKTHLSRRKKQVTLIGLMFETASHGVLTDFYGANKINHPGYKDNLIGVPQLYAILNTIWKLTLEEVTLVFREAYDALYPPSQWNKPAPDGINFQSFLVAADRLALFSRWTFNV</sequence>
<dbReference type="PANTHER" id="PTHR39867:SF1">
    <property type="entry name" value="HELICASE ATP-BINDING DOMAIN-CONTAINING PROTEIN"/>
    <property type="match status" value="1"/>
</dbReference>
<dbReference type="AlphaFoldDB" id="A0ABD3MND8"/>
<keyword evidence="2" id="KW-1185">Reference proteome</keyword>
<organism evidence="1 2">
    <name type="scientific">Stephanodiscus triporus</name>
    <dbReference type="NCBI Taxonomy" id="2934178"/>
    <lineage>
        <taxon>Eukaryota</taxon>
        <taxon>Sar</taxon>
        <taxon>Stramenopiles</taxon>
        <taxon>Ochrophyta</taxon>
        <taxon>Bacillariophyta</taxon>
        <taxon>Coscinodiscophyceae</taxon>
        <taxon>Thalassiosirophycidae</taxon>
        <taxon>Stephanodiscales</taxon>
        <taxon>Stephanodiscaceae</taxon>
        <taxon>Stephanodiscus</taxon>
    </lineage>
</organism>
<accession>A0ABD3MND8</accession>
<proteinExistence type="predicted"/>
<gene>
    <name evidence="1" type="ORF">ACHAW5_000123</name>
</gene>
<dbReference type="Proteomes" id="UP001530315">
    <property type="component" value="Unassembled WGS sequence"/>
</dbReference>
<dbReference type="PANTHER" id="PTHR39867">
    <property type="entry name" value="HELICASE ATP-BINDING DOMAIN-CONTAINING PROTEIN"/>
    <property type="match status" value="1"/>
</dbReference>
<reference evidence="1 2" key="1">
    <citation type="submission" date="2024-10" db="EMBL/GenBank/DDBJ databases">
        <title>Updated reference genomes for cyclostephanoid diatoms.</title>
        <authorList>
            <person name="Roberts W.R."/>
            <person name="Alverson A.J."/>
        </authorList>
    </citation>
    <scope>NUCLEOTIDE SEQUENCE [LARGE SCALE GENOMIC DNA]</scope>
    <source>
        <strain evidence="1 2">AJA276-08</strain>
    </source>
</reference>
<protein>
    <submittedName>
        <fullName evidence="1">Uncharacterized protein</fullName>
    </submittedName>
</protein>
<evidence type="ECO:0000313" key="2">
    <source>
        <dbReference type="Proteomes" id="UP001530315"/>
    </source>
</evidence>
<evidence type="ECO:0000313" key="1">
    <source>
        <dbReference type="EMBL" id="KAL3764459.1"/>
    </source>
</evidence>
<dbReference type="EMBL" id="JALLAZ020001773">
    <property type="protein sequence ID" value="KAL3764459.1"/>
    <property type="molecule type" value="Genomic_DNA"/>
</dbReference>
<name>A0ABD3MND8_9STRA</name>
<comment type="caution">
    <text evidence="1">The sequence shown here is derived from an EMBL/GenBank/DDBJ whole genome shotgun (WGS) entry which is preliminary data.</text>
</comment>